<keyword evidence="18" id="KW-1185">Reference proteome</keyword>
<dbReference type="GO" id="GO:0046872">
    <property type="term" value="F:metal ion binding"/>
    <property type="evidence" value="ECO:0007669"/>
    <property type="project" value="UniProtKB-KW"/>
</dbReference>
<accession>A0A7W8FT01</accession>
<dbReference type="SUPFAM" id="SSF56059">
    <property type="entry name" value="Glutathione synthetase ATP-binding domain-like"/>
    <property type="match status" value="1"/>
</dbReference>
<feature type="domain" description="ATP-grasp" evidence="14">
    <location>
        <begin position="123"/>
        <end position="319"/>
    </location>
</feature>
<evidence type="ECO:0000256" key="4">
    <source>
        <dbReference type="ARBA" id="ARBA00022723"/>
    </source>
</evidence>
<dbReference type="InterPro" id="IPR011054">
    <property type="entry name" value="Rudment_hybrid_motif"/>
</dbReference>
<dbReference type="PANTHER" id="PTHR43778">
    <property type="entry name" value="PYRUVATE CARBOXYLASE"/>
    <property type="match status" value="1"/>
</dbReference>
<dbReference type="InterPro" id="IPR055268">
    <property type="entry name" value="PCB-like"/>
</dbReference>
<evidence type="ECO:0000256" key="10">
    <source>
        <dbReference type="PIRSR" id="PIRSR001594-2"/>
    </source>
</evidence>
<evidence type="ECO:0000256" key="5">
    <source>
        <dbReference type="ARBA" id="ARBA00022741"/>
    </source>
</evidence>
<dbReference type="GO" id="GO:0005737">
    <property type="term" value="C:cytoplasm"/>
    <property type="evidence" value="ECO:0007669"/>
    <property type="project" value="TreeGrafter"/>
</dbReference>
<evidence type="ECO:0000256" key="6">
    <source>
        <dbReference type="ARBA" id="ARBA00022840"/>
    </source>
</evidence>
<protein>
    <recommendedName>
        <fullName evidence="2 8">Pyruvate carboxylase</fullName>
        <ecNumber evidence="2 8">6.4.1.1</ecNumber>
    </recommendedName>
</protein>
<evidence type="ECO:0000259" key="15">
    <source>
        <dbReference type="PROSITE" id="PS50979"/>
    </source>
</evidence>
<dbReference type="FunFam" id="3.40.50.20:FF:000010">
    <property type="entry name" value="Propionyl-CoA carboxylase subunit alpha"/>
    <property type="match status" value="1"/>
</dbReference>
<dbReference type="SMART" id="SM00878">
    <property type="entry name" value="Biotin_carb_C"/>
    <property type="match status" value="1"/>
</dbReference>
<dbReference type="PROSITE" id="PS00866">
    <property type="entry name" value="CPSASE_1"/>
    <property type="match status" value="1"/>
</dbReference>
<dbReference type="EC" id="6.4.1.1" evidence="2 8"/>
<feature type="binding site" evidence="10">
    <location>
        <position position="613"/>
    </location>
    <ligand>
        <name>substrate</name>
    </ligand>
</feature>
<dbReference type="RefSeq" id="WP_135500250.1">
    <property type="nucleotide sequence ID" value="NZ_JACHHE010000001.1"/>
</dbReference>
<sequence length="1146" mass="127986">MKTINKILVANRGEIAIRIFRACTELNLRTVAIYSQEDSGSYHRYKADESYLVGKGKKPIDAYLDIEDIIRIAKDSEVDAVHPGYGFLSENVHFARRCEEEGIVFIGPTSRHLDMFGDKVKARDQAIAAGIPVIPGTDGPVESLAEVEEFSKTAGFPLMIKASLGGGGRGMRIVRNQEELASAYERAKSEAKAAFGSDEMYVEKFVDKPKHIEVQILGDAEGNVVHLYERDCSIQRRHQKVVEIAPSNSISNELRNRICDAAVKLMNNIDYINAGTVEFLVANEEFFFIEVNPRIQVEHTITEMVTGIDIVHAQIKIAMGYSLHSPEIAMPLQQDIPLFGFAIQSRVTTEDPLNDFMPDAGKLMVYRSGGGFGVRLDAGNGFQGAVITPFYDSLLVKLSTWAVTFKDAAAKMDRNLQEFRIRGIKTNIPFLENVVKHPNFLKGEFDTSFIDSTPELFIFPVRKDRGTKLLNYIGNVTINGFPGIEKKKKPIFASPRKPAIDITAAPPAGTKQILDAQGPEGLAKWIHEQKDVLLTDTTFRDAHQSLLATRVRSHDMFSIAKETAHLQNDLFSMEMWGGATFDVSYRFLKEDPWQRLIKLREQVPNVLFQMLFRGANAVGYKNYPDNVIREFVRKSGDAGIDVFRIFDSLNWIKGMEVAIDEVRQSGKVAEAAICYTGDILDPSRDKYTVQYYKDMAKELEAAGAHILAIKDMAGLLKPEAAYRLVSELKDTVSLPIHLHTHDTSGNGIYLYSKAIEAGVDIVDTALGTMAGLTSQPSANSLYYAMKGSGREVRTDVQSLEKLSHYWEDVRKYYGDFESGMNSPHSEIYVHEMPGGQYSNLQQQAKAVGLGMRWEEVKEMYSRVNLLFGDVVKVTPSSKVVGDMALFMVQNDLNEETVLTRGETIDFPESVIEFFEGYIGQPHGGFPKELQAVILKERKPITVRPGELLEPADFDSIEKMLFEKLDRPVTSHEILAYALYPKVFEEYSATNQQFGDVSVLDTLTFLYGMRLGEEIEVEIEKGKTLMIKMVSIGEPQKDGHRTIYFELNGQPREVNIQDMTIEADTLARPKADMKNETHIAATMPGTVLKVVAEVGAKVKRGDHLLVTEAMKMETTVQAPFDGIVKEINVNAGEGISTGDLLIEMERA</sequence>
<dbReference type="InterPro" id="IPR000089">
    <property type="entry name" value="Biotin_lipoyl"/>
</dbReference>
<dbReference type="SUPFAM" id="SSF51246">
    <property type="entry name" value="Rudiment single hybrid motif"/>
    <property type="match status" value="1"/>
</dbReference>
<dbReference type="PANTHER" id="PTHR43778:SF2">
    <property type="entry name" value="PYRUVATE CARBOXYLASE, MITOCHONDRIAL"/>
    <property type="match status" value="1"/>
</dbReference>
<dbReference type="Pfam" id="PF00289">
    <property type="entry name" value="Biotin_carb_N"/>
    <property type="match status" value="1"/>
</dbReference>
<organism evidence="17 18">
    <name type="scientific">Planococcus koreensis</name>
    <dbReference type="NCBI Taxonomy" id="112331"/>
    <lineage>
        <taxon>Bacteria</taxon>
        <taxon>Bacillati</taxon>
        <taxon>Bacillota</taxon>
        <taxon>Bacilli</taxon>
        <taxon>Bacillales</taxon>
        <taxon>Caryophanaceae</taxon>
        <taxon>Planococcus</taxon>
    </lineage>
</organism>
<dbReference type="SUPFAM" id="SSF52440">
    <property type="entry name" value="PreATP-grasp domain"/>
    <property type="match status" value="1"/>
</dbReference>
<evidence type="ECO:0000259" key="16">
    <source>
        <dbReference type="PROSITE" id="PS50991"/>
    </source>
</evidence>
<dbReference type="CDD" id="cd06850">
    <property type="entry name" value="biotinyl_domain"/>
    <property type="match status" value="1"/>
</dbReference>
<keyword evidence="3 8" id="KW-0436">Ligase</keyword>
<dbReference type="PROSITE" id="PS50975">
    <property type="entry name" value="ATP_GRASP"/>
    <property type="match status" value="1"/>
</dbReference>
<evidence type="ECO:0000256" key="12">
    <source>
        <dbReference type="PIRSR" id="PIRSR001594-4"/>
    </source>
</evidence>
<dbReference type="FunFam" id="3.20.20.70:FF:000033">
    <property type="entry name" value="Pyruvate carboxylase"/>
    <property type="match status" value="1"/>
</dbReference>
<dbReference type="Pfam" id="PF02786">
    <property type="entry name" value="CPSase_L_D2"/>
    <property type="match status" value="1"/>
</dbReference>
<dbReference type="Gene3D" id="3.30.470.20">
    <property type="entry name" value="ATP-grasp fold, B domain"/>
    <property type="match status" value="1"/>
</dbReference>
<dbReference type="InterPro" id="IPR000891">
    <property type="entry name" value="PYR_CT"/>
</dbReference>
<dbReference type="PROSITE" id="PS50968">
    <property type="entry name" value="BIOTINYL_LIPOYL"/>
    <property type="match status" value="1"/>
</dbReference>
<dbReference type="GO" id="GO:0006094">
    <property type="term" value="P:gluconeogenesis"/>
    <property type="evidence" value="ECO:0007669"/>
    <property type="project" value="InterPro"/>
</dbReference>
<comment type="catalytic activity">
    <reaction evidence="8">
        <text>hydrogencarbonate + pyruvate + ATP = oxaloacetate + ADP + phosphate + H(+)</text>
        <dbReference type="Rhea" id="RHEA:20844"/>
        <dbReference type="ChEBI" id="CHEBI:15361"/>
        <dbReference type="ChEBI" id="CHEBI:15378"/>
        <dbReference type="ChEBI" id="CHEBI:16452"/>
        <dbReference type="ChEBI" id="CHEBI:17544"/>
        <dbReference type="ChEBI" id="CHEBI:30616"/>
        <dbReference type="ChEBI" id="CHEBI:43474"/>
        <dbReference type="ChEBI" id="CHEBI:456216"/>
        <dbReference type="EC" id="6.4.1.1"/>
    </reaction>
</comment>
<dbReference type="PIRSF" id="PIRSF001594">
    <property type="entry name" value="Pyruv_carbox"/>
    <property type="match status" value="1"/>
</dbReference>
<dbReference type="Pfam" id="PF02436">
    <property type="entry name" value="PYC_OADA"/>
    <property type="match status" value="1"/>
</dbReference>
<dbReference type="FunFam" id="3.30.1490.20:FF:000018">
    <property type="entry name" value="Biotin carboxylase"/>
    <property type="match status" value="1"/>
</dbReference>
<dbReference type="InterPro" id="IPR005930">
    <property type="entry name" value="Pyruv_COase"/>
</dbReference>
<feature type="domain" description="Pyruvate carboxyltransferase" evidence="16">
    <location>
        <begin position="532"/>
        <end position="800"/>
    </location>
</feature>
<comment type="caution">
    <text evidence="17">The sequence shown here is derived from an EMBL/GenBank/DDBJ whole genome shotgun (WGS) entry which is preliminary data.</text>
</comment>
<dbReference type="Pfam" id="PF00682">
    <property type="entry name" value="HMGL-like"/>
    <property type="match status" value="1"/>
</dbReference>
<feature type="domain" description="Lipoyl-binding" evidence="13">
    <location>
        <begin position="1069"/>
        <end position="1144"/>
    </location>
</feature>
<name>A0A7W8FT01_9BACL</name>
<reference evidence="17 18" key="1">
    <citation type="submission" date="2020-08" db="EMBL/GenBank/DDBJ databases">
        <title>Genomic Encyclopedia of Type Strains, Phase IV (KMG-IV): sequencing the most valuable type-strain genomes for metagenomic binning, comparative biology and taxonomic classification.</title>
        <authorList>
            <person name="Goeker M."/>
        </authorList>
    </citation>
    <scope>NUCLEOTIDE SEQUENCE [LARGE SCALE GENOMIC DNA]</scope>
    <source>
        <strain evidence="17 18">DSM 15895</strain>
    </source>
</reference>
<evidence type="ECO:0000259" key="13">
    <source>
        <dbReference type="PROSITE" id="PS50968"/>
    </source>
</evidence>
<dbReference type="EMBL" id="JACHHE010000001">
    <property type="protein sequence ID" value="MBB5179020.1"/>
    <property type="molecule type" value="Genomic_DNA"/>
</dbReference>
<evidence type="ECO:0000256" key="2">
    <source>
        <dbReference type="ARBA" id="ARBA00013057"/>
    </source>
</evidence>
<dbReference type="InterPro" id="IPR005479">
    <property type="entry name" value="CPAse_ATP-bd"/>
</dbReference>
<dbReference type="SUPFAM" id="SSF51230">
    <property type="entry name" value="Single hybrid motif"/>
    <property type="match status" value="1"/>
</dbReference>
<feature type="active site" evidence="9">
    <location>
        <position position="294"/>
    </location>
</feature>
<keyword evidence="7 8" id="KW-0092">Biotin</keyword>
<dbReference type="NCBIfam" id="NF009554">
    <property type="entry name" value="PRK12999.1"/>
    <property type="match status" value="1"/>
</dbReference>
<dbReference type="NCBIfam" id="NF006761">
    <property type="entry name" value="PRK09282.1"/>
    <property type="match status" value="1"/>
</dbReference>
<keyword evidence="17" id="KW-0670">Pyruvate</keyword>
<dbReference type="InterPro" id="IPR016185">
    <property type="entry name" value="PreATP-grasp_dom_sf"/>
</dbReference>
<dbReference type="OrthoDB" id="9807469at2"/>
<feature type="modified residue" description="N6-biotinyllysine" evidence="12">
    <location>
        <position position="1110"/>
    </location>
</feature>
<keyword evidence="5 8" id="KW-0547">Nucleotide-binding</keyword>
<evidence type="ECO:0000259" key="14">
    <source>
        <dbReference type="PROSITE" id="PS50975"/>
    </source>
</evidence>
<keyword evidence="6 8" id="KW-0067">ATP-binding</keyword>
<dbReference type="InterPro" id="IPR011764">
    <property type="entry name" value="Biotin_carboxylation_dom"/>
</dbReference>
<dbReference type="SUPFAM" id="SSF51569">
    <property type="entry name" value="Aldolase"/>
    <property type="match status" value="1"/>
</dbReference>
<dbReference type="Pfam" id="PF00364">
    <property type="entry name" value="Biotin_lipoyl"/>
    <property type="match status" value="1"/>
</dbReference>
<dbReference type="GO" id="GO:0005524">
    <property type="term" value="F:ATP binding"/>
    <property type="evidence" value="ECO:0007669"/>
    <property type="project" value="UniProtKB-UniRule"/>
</dbReference>
<feature type="modified residue" description="N6-carboxylysine" evidence="12">
    <location>
        <position position="710"/>
    </location>
</feature>
<feature type="binding site" evidence="10">
    <location>
        <position position="203"/>
    </location>
    <ligand>
        <name>ATP</name>
        <dbReference type="ChEBI" id="CHEBI:30616"/>
    </ligand>
</feature>
<keyword evidence="4 11" id="KW-0479">Metal-binding</keyword>
<dbReference type="NCBIfam" id="TIGR01235">
    <property type="entry name" value="pyruv_carbox"/>
    <property type="match status" value="1"/>
</dbReference>
<evidence type="ECO:0000313" key="18">
    <source>
        <dbReference type="Proteomes" id="UP000525923"/>
    </source>
</evidence>
<dbReference type="SUPFAM" id="SSF89000">
    <property type="entry name" value="post-HMGL domain-like"/>
    <property type="match status" value="1"/>
</dbReference>
<dbReference type="Pfam" id="PF02785">
    <property type="entry name" value="Biotin_carb_C"/>
    <property type="match status" value="1"/>
</dbReference>
<dbReference type="Gene3D" id="3.20.20.70">
    <property type="entry name" value="Aldolase class I"/>
    <property type="match status" value="1"/>
</dbReference>
<dbReference type="AlphaFoldDB" id="A0A7W8FT01"/>
<dbReference type="FunFam" id="3.30.470.20:FF:000012">
    <property type="entry name" value="Pyruvate carboxylase"/>
    <property type="match status" value="1"/>
</dbReference>
<feature type="binding site" evidence="10">
    <location>
        <position position="119"/>
    </location>
    <ligand>
        <name>ATP</name>
        <dbReference type="ChEBI" id="CHEBI:30616"/>
    </ligand>
</feature>
<feature type="binding site" evidence="11">
    <location>
        <position position="739"/>
    </location>
    <ligand>
        <name>Mn(2+)</name>
        <dbReference type="ChEBI" id="CHEBI:29035"/>
    </ligand>
</feature>
<comment type="function">
    <text evidence="8">Catalyzes a 2-step reaction, involving the ATP-dependent carboxylation of the covalently attached biotin in the first step and the transfer of the carboxyl group to pyruvate in the second.</text>
</comment>
<evidence type="ECO:0000256" key="3">
    <source>
        <dbReference type="ARBA" id="ARBA00022598"/>
    </source>
</evidence>
<evidence type="ECO:0000256" key="7">
    <source>
        <dbReference type="ARBA" id="ARBA00023267"/>
    </source>
</evidence>
<dbReference type="GO" id="GO:0004736">
    <property type="term" value="F:pyruvate carboxylase activity"/>
    <property type="evidence" value="ECO:0007669"/>
    <property type="project" value="UniProtKB-EC"/>
</dbReference>
<evidence type="ECO:0000256" key="9">
    <source>
        <dbReference type="PIRSR" id="PIRSR001594-1"/>
    </source>
</evidence>
<evidence type="ECO:0000256" key="11">
    <source>
        <dbReference type="PIRSR" id="PIRSR001594-3"/>
    </source>
</evidence>
<dbReference type="Proteomes" id="UP000525923">
    <property type="component" value="Unassembled WGS sequence"/>
</dbReference>
<dbReference type="InterPro" id="IPR011053">
    <property type="entry name" value="Single_hybrid_motif"/>
</dbReference>
<dbReference type="PROSITE" id="PS50979">
    <property type="entry name" value="BC"/>
    <property type="match status" value="1"/>
</dbReference>
<comment type="cofactor">
    <cofactor evidence="1 8">
        <name>biotin</name>
        <dbReference type="ChEBI" id="CHEBI:57586"/>
    </cofactor>
</comment>
<feature type="binding site" evidence="11">
    <location>
        <position position="741"/>
    </location>
    <ligand>
        <name>Mn(2+)</name>
        <dbReference type="ChEBI" id="CHEBI:29035"/>
    </ligand>
</feature>
<dbReference type="PROSITE" id="PS00867">
    <property type="entry name" value="CPSASE_2"/>
    <property type="match status" value="1"/>
</dbReference>
<dbReference type="InterPro" id="IPR003379">
    <property type="entry name" value="Carboxylase_cons_dom"/>
</dbReference>
<dbReference type="InterPro" id="IPR005481">
    <property type="entry name" value="BC-like_N"/>
</dbReference>
<gene>
    <name evidence="17" type="ORF">HNQ44_000442</name>
</gene>
<dbReference type="Gene3D" id="3.10.600.10">
    <property type="entry name" value="pyruvate carboxylase f1077a mutant domain"/>
    <property type="match status" value="1"/>
</dbReference>
<evidence type="ECO:0000313" key="17">
    <source>
        <dbReference type="EMBL" id="MBB5179020.1"/>
    </source>
</evidence>
<dbReference type="CDD" id="cd07937">
    <property type="entry name" value="DRE_TIM_PC_TC_5S"/>
    <property type="match status" value="1"/>
</dbReference>
<evidence type="ECO:0000256" key="1">
    <source>
        <dbReference type="ARBA" id="ARBA00001953"/>
    </source>
</evidence>
<feature type="binding site" evidence="11">
    <location>
        <position position="541"/>
    </location>
    <ligand>
        <name>Mn(2+)</name>
        <dbReference type="ChEBI" id="CHEBI:29035"/>
    </ligand>
</feature>
<dbReference type="InterPro" id="IPR005482">
    <property type="entry name" value="Biotin_COase_C"/>
</dbReference>
<dbReference type="InterPro" id="IPR013785">
    <property type="entry name" value="Aldolase_TIM"/>
</dbReference>
<dbReference type="Gene3D" id="2.40.50.100">
    <property type="match status" value="1"/>
</dbReference>
<evidence type="ECO:0000256" key="8">
    <source>
        <dbReference type="PIRNR" id="PIRNR001594"/>
    </source>
</evidence>
<feature type="binding site" evidence="10">
    <location>
        <position position="874"/>
    </location>
    <ligand>
        <name>substrate</name>
    </ligand>
</feature>
<dbReference type="PROSITE" id="PS50991">
    <property type="entry name" value="PYR_CT"/>
    <property type="match status" value="1"/>
</dbReference>
<proteinExistence type="predicted"/>
<dbReference type="FunFam" id="2.40.50.100:FF:000003">
    <property type="entry name" value="Acetyl-CoA carboxylase biotin carboxyl carrier protein"/>
    <property type="match status" value="1"/>
</dbReference>
<dbReference type="InterPro" id="IPR011761">
    <property type="entry name" value="ATP-grasp"/>
</dbReference>
<feature type="binding site" description="via carbamate group" evidence="11">
    <location>
        <position position="710"/>
    </location>
    <ligand>
        <name>Mn(2+)</name>
        <dbReference type="ChEBI" id="CHEBI:29035"/>
    </ligand>
</feature>
<feature type="domain" description="Biotin carboxylation" evidence="15">
    <location>
        <begin position="3"/>
        <end position="455"/>
    </location>
</feature>
<feature type="binding site" evidence="10">
    <location>
        <position position="238"/>
    </location>
    <ligand>
        <name>ATP</name>
        <dbReference type="ChEBI" id="CHEBI:30616"/>
    </ligand>
</feature>